<evidence type="ECO:0000313" key="6">
    <source>
        <dbReference type="EMBL" id="MBC2667034.1"/>
    </source>
</evidence>
<dbReference type="GO" id="GO:0006189">
    <property type="term" value="P:'de novo' IMP biosynthetic process"/>
    <property type="evidence" value="ECO:0007669"/>
    <property type="project" value="UniProtKB-UniRule"/>
</dbReference>
<sequence>MPLSVSENPGHQAFVMTFACDDRPGLVAAITGQLAAIGGNIREAQQFNATDSGRFFMRVGFDCPGRDAAAVAAGFGEVTARFGMDWQIRATGARRKVLLLVSKFDHCLGDLLYRHRIGELPMDIVGVVCNHPREALSVALLDDVPFHYLPITPGTKPAQEARIKQLVSESGAELVVLARYMQILSDDLAAFLSGRCINIHHSFLPGFKGAKPYHQAHARGVKMIGATAHYATADLDEGPIIHQDVEEISHSDAPDDLVRKGRDIERRVLSTAVLLHLEDRVFLDGNKTVVFKP</sequence>
<dbReference type="InterPro" id="IPR002376">
    <property type="entry name" value="Formyl_transf_N"/>
</dbReference>
<gene>
    <name evidence="3 6" type="primary">purU</name>
    <name evidence="6" type="ORF">H7F51_16065</name>
</gene>
<comment type="catalytic activity">
    <reaction evidence="3">
        <text>(6R)-10-formyltetrahydrofolate + H2O = (6S)-5,6,7,8-tetrahydrofolate + formate + H(+)</text>
        <dbReference type="Rhea" id="RHEA:19833"/>
        <dbReference type="ChEBI" id="CHEBI:15377"/>
        <dbReference type="ChEBI" id="CHEBI:15378"/>
        <dbReference type="ChEBI" id="CHEBI:15740"/>
        <dbReference type="ChEBI" id="CHEBI:57453"/>
        <dbReference type="ChEBI" id="CHEBI:195366"/>
        <dbReference type="EC" id="3.5.1.10"/>
    </reaction>
</comment>
<keyword evidence="1 3" id="KW-0554">One-carbon metabolism</keyword>
<evidence type="ECO:0000256" key="4">
    <source>
        <dbReference type="NCBIfam" id="TIGR00655"/>
    </source>
</evidence>
<dbReference type="InterPro" id="IPR044074">
    <property type="entry name" value="PurU_ACT"/>
</dbReference>
<dbReference type="RefSeq" id="WP_185665334.1">
    <property type="nucleotide sequence ID" value="NZ_JACLAW010000014.1"/>
</dbReference>
<dbReference type="Pfam" id="PF00551">
    <property type="entry name" value="Formyl_trans_N"/>
    <property type="match status" value="1"/>
</dbReference>
<evidence type="ECO:0000256" key="2">
    <source>
        <dbReference type="ARBA" id="ARBA00022801"/>
    </source>
</evidence>
<dbReference type="AlphaFoldDB" id="A0A7X1KMU9"/>
<dbReference type="InterPro" id="IPR004810">
    <property type="entry name" value="PurU"/>
</dbReference>
<dbReference type="CDD" id="cd08648">
    <property type="entry name" value="FMT_core_Formyl-FH4-Hydrolase_C"/>
    <property type="match status" value="1"/>
</dbReference>
<dbReference type="Gene3D" id="3.30.70.260">
    <property type="match status" value="1"/>
</dbReference>
<keyword evidence="7" id="KW-1185">Reference proteome</keyword>
<feature type="active site" evidence="3">
    <location>
        <position position="236"/>
    </location>
</feature>
<comment type="pathway">
    <text evidence="3">Purine metabolism; IMP biosynthesis via de novo pathway; formate from 10-formyl-5,6,7,8-tetrahydrofolate: step 1/1.</text>
</comment>
<dbReference type="InterPro" id="IPR041729">
    <property type="entry name" value="Formyl-FH4-Hydrolase_C"/>
</dbReference>
<protein>
    <recommendedName>
        <fullName evidence="3 4">Formyltetrahydrofolate deformylase</fullName>
        <ecNumber evidence="3 4">3.5.1.10</ecNumber>
    </recommendedName>
    <alternativeName>
        <fullName evidence="3">Formyl-FH(4) hydrolase</fullName>
    </alternativeName>
</protein>
<dbReference type="GO" id="GO:0006730">
    <property type="term" value="P:one-carbon metabolic process"/>
    <property type="evidence" value="ECO:0007669"/>
    <property type="project" value="UniProtKB-KW"/>
</dbReference>
<dbReference type="PANTHER" id="PTHR42706:SF1">
    <property type="entry name" value="FORMYLTETRAHYDROFOLATE DEFORMYLASE 2, MITOCHONDRIAL"/>
    <property type="match status" value="1"/>
</dbReference>
<accession>A0A7X1KMU9</accession>
<comment type="caution">
    <text evidence="6">The sequence shown here is derived from an EMBL/GenBank/DDBJ whole genome shotgun (WGS) entry which is preliminary data.</text>
</comment>
<keyword evidence="2 3" id="KW-0378">Hydrolase</keyword>
<dbReference type="GO" id="GO:0008864">
    <property type="term" value="F:formyltetrahydrofolate deformylase activity"/>
    <property type="evidence" value="ECO:0007669"/>
    <property type="project" value="UniProtKB-UniRule"/>
</dbReference>
<keyword evidence="3" id="KW-0658">Purine biosynthesis</keyword>
<dbReference type="UniPathway" id="UPA00074">
    <property type="reaction ID" value="UER00170"/>
</dbReference>
<dbReference type="EMBL" id="JACLAW010000014">
    <property type="protein sequence ID" value="MBC2667034.1"/>
    <property type="molecule type" value="Genomic_DNA"/>
</dbReference>
<evidence type="ECO:0000313" key="7">
    <source>
        <dbReference type="Proteomes" id="UP000566813"/>
    </source>
</evidence>
<dbReference type="PIRSF" id="PIRSF036480">
    <property type="entry name" value="FormyFH4_hydr"/>
    <property type="match status" value="1"/>
</dbReference>
<dbReference type="Proteomes" id="UP000566813">
    <property type="component" value="Unassembled WGS sequence"/>
</dbReference>
<dbReference type="InterPro" id="IPR036477">
    <property type="entry name" value="Formyl_transf_N_sf"/>
</dbReference>
<evidence type="ECO:0000256" key="3">
    <source>
        <dbReference type="HAMAP-Rule" id="MF_01927"/>
    </source>
</evidence>
<comment type="function">
    <text evidence="3">Catalyzes the hydrolysis of 10-formyltetrahydrofolate (formyl-FH4) to formate and tetrahydrofolate (FH4).</text>
</comment>
<comment type="similarity">
    <text evidence="3">Belongs to the PurU family.</text>
</comment>
<organism evidence="6 7">
    <name type="scientific">Novosphingobium flavum</name>
    <dbReference type="NCBI Taxonomy" id="1778672"/>
    <lineage>
        <taxon>Bacteria</taxon>
        <taxon>Pseudomonadati</taxon>
        <taxon>Pseudomonadota</taxon>
        <taxon>Alphaproteobacteria</taxon>
        <taxon>Sphingomonadales</taxon>
        <taxon>Sphingomonadaceae</taxon>
        <taxon>Novosphingobium</taxon>
    </lineage>
</organism>
<feature type="domain" description="ACT" evidence="5">
    <location>
        <begin position="15"/>
        <end position="93"/>
    </location>
</feature>
<dbReference type="InterPro" id="IPR002912">
    <property type="entry name" value="ACT_dom"/>
</dbReference>
<dbReference type="SUPFAM" id="SSF53328">
    <property type="entry name" value="Formyltransferase"/>
    <property type="match status" value="1"/>
</dbReference>
<name>A0A7X1KMU9_9SPHN</name>
<reference evidence="6 7" key="1">
    <citation type="submission" date="2020-08" db="EMBL/GenBank/DDBJ databases">
        <title>The genome sequence of type strain Novosphingobium flavum NBRC 111647.</title>
        <authorList>
            <person name="Liu Y."/>
        </authorList>
    </citation>
    <scope>NUCLEOTIDE SEQUENCE [LARGE SCALE GENOMIC DNA]</scope>
    <source>
        <strain evidence="6 7">NBRC 111647</strain>
    </source>
</reference>
<dbReference type="Gene3D" id="3.40.50.170">
    <property type="entry name" value="Formyl transferase, N-terminal domain"/>
    <property type="match status" value="1"/>
</dbReference>
<proteinExistence type="inferred from homology"/>
<dbReference type="SUPFAM" id="SSF55021">
    <property type="entry name" value="ACT-like"/>
    <property type="match status" value="1"/>
</dbReference>
<dbReference type="HAMAP" id="MF_01927">
    <property type="entry name" value="PurU"/>
    <property type="match status" value="1"/>
</dbReference>
<dbReference type="CDD" id="cd04875">
    <property type="entry name" value="ACT_F4HF-DF"/>
    <property type="match status" value="1"/>
</dbReference>
<dbReference type="PANTHER" id="PTHR42706">
    <property type="entry name" value="FORMYLTETRAHYDROFOLATE DEFORMYLASE"/>
    <property type="match status" value="1"/>
</dbReference>
<dbReference type="EC" id="3.5.1.10" evidence="3 4"/>
<evidence type="ECO:0000256" key="1">
    <source>
        <dbReference type="ARBA" id="ARBA00022563"/>
    </source>
</evidence>
<evidence type="ECO:0000259" key="5">
    <source>
        <dbReference type="PROSITE" id="PS51671"/>
    </source>
</evidence>
<dbReference type="InterPro" id="IPR045865">
    <property type="entry name" value="ACT-like_dom_sf"/>
</dbReference>
<dbReference type="NCBIfam" id="TIGR00655">
    <property type="entry name" value="PurU"/>
    <property type="match status" value="1"/>
</dbReference>
<dbReference type="NCBIfam" id="NF004684">
    <property type="entry name" value="PRK06027.1"/>
    <property type="match status" value="1"/>
</dbReference>
<dbReference type="PROSITE" id="PS51671">
    <property type="entry name" value="ACT"/>
    <property type="match status" value="1"/>
</dbReference>
<dbReference type="PRINTS" id="PR01575">
    <property type="entry name" value="FFH4HYDRLASE"/>
</dbReference>